<evidence type="ECO:0008006" key="5">
    <source>
        <dbReference type="Google" id="ProtNLM"/>
    </source>
</evidence>
<reference evidence="3 4" key="1">
    <citation type="journal article" date="2018" name="Int. J. Syst. Evol. Microbiol.">
        <title>Uliginosibacterium sediminicola sp. nov., isolated from freshwater sediment.</title>
        <authorList>
            <person name="Hwang W.M."/>
            <person name="Kim S.M."/>
            <person name="Kang K."/>
            <person name="Ahn T.Y."/>
        </authorList>
    </citation>
    <scope>NUCLEOTIDE SEQUENCE [LARGE SCALE GENOMIC DNA]</scope>
    <source>
        <strain evidence="3 4">M1-21</strain>
    </source>
</reference>
<proteinExistence type="predicted"/>
<comment type="caution">
    <text evidence="3">The sequence shown here is derived from an EMBL/GenBank/DDBJ whole genome shotgun (WGS) entry which is preliminary data.</text>
</comment>
<organism evidence="3 4">
    <name type="scientific">Uliginosibacterium sediminicola</name>
    <dbReference type="NCBI Taxonomy" id="2024550"/>
    <lineage>
        <taxon>Bacteria</taxon>
        <taxon>Pseudomonadati</taxon>
        <taxon>Pseudomonadota</taxon>
        <taxon>Betaproteobacteria</taxon>
        <taxon>Rhodocyclales</taxon>
        <taxon>Zoogloeaceae</taxon>
        <taxon>Uliginosibacterium</taxon>
    </lineage>
</organism>
<feature type="region of interest" description="Disordered" evidence="1">
    <location>
        <begin position="88"/>
        <end position="144"/>
    </location>
</feature>
<feature type="compositionally biased region" description="Low complexity" evidence="1">
    <location>
        <begin position="94"/>
        <end position="111"/>
    </location>
</feature>
<keyword evidence="2" id="KW-0472">Membrane</keyword>
<dbReference type="EMBL" id="JBDIVE010000008">
    <property type="protein sequence ID" value="MEN3069638.1"/>
    <property type="molecule type" value="Genomic_DNA"/>
</dbReference>
<keyword evidence="2" id="KW-0812">Transmembrane</keyword>
<keyword evidence="2" id="KW-1133">Transmembrane helix</keyword>
<feature type="compositionally biased region" description="Polar residues" evidence="1">
    <location>
        <begin position="261"/>
        <end position="286"/>
    </location>
</feature>
<feature type="region of interest" description="Disordered" evidence="1">
    <location>
        <begin position="159"/>
        <end position="219"/>
    </location>
</feature>
<sequence length="314" mass="32017">MTDSHMPAQARQASARPELFLRPADARAGSAADPAHINVLDALASELPDPRQRNWQSQGALLLALLSLVLIAILSVLVWRDNPPSTDMAEAPHADTTPAAVPPVAATQSAAQLSDDSLAGAGLPARVENTPEASPVNPLSSLSESPAVTVPIGNTAFQAPAARSAAKKHQASASHGKTGKPAKAGKAASKAEPAQAAAKDKKRNPLATLNAAPAGKHSAAADTDVMIIEALMTTPAAKSLGKASAMPASASRKATGDTRTETPGTAQHTSEQPSALQVARSQLSDSANEKANELVKEKASAAGDKLLNTLKLTP</sequence>
<evidence type="ECO:0000313" key="3">
    <source>
        <dbReference type="EMBL" id="MEN3069638.1"/>
    </source>
</evidence>
<name>A0ABU9Z1H2_9RHOO</name>
<accession>A0ABU9Z1H2</accession>
<protein>
    <recommendedName>
        <fullName evidence="5">Meckel syndrome type 1 protein</fullName>
    </recommendedName>
</protein>
<evidence type="ECO:0000256" key="2">
    <source>
        <dbReference type="SAM" id="Phobius"/>
    </source>
</evidence>
<feature type="transmembrane region" description="Helical" evidence="2">
    <location>
        <begin position="60"/>
        <end position="79"/>
    </location>
</feature>
<feature type="compositionally biased region" description="Basic and acidic residues" evidence="1">
    <location>
        <begin position="287"/>
        <end position="299"/>
    </location>
</feature>
<evidence type="ECO:0000313" key="4">
    <source>
        <dbReference type="Proteomes" id="UP001410394"/>
    </source>
</evidence>
<dbReference type="RefSeq" id="WP_345920411.1">
    <property type="nucleotide sequence ID" value="NZ_JBDIVE010000008.1"/>
</dbReference>
<keyword evidence="4" id="KW-1185">Reference proteome</keyword>
<gene>
    <name evidence="3" type="ORF">ABDB84_14215</name>
</gene>
<evidence type="ECO:0000256" key="1">
    <source>
        <dbReference type="SAM" id="MobiDB-lite"/>
    </source>
</evidence>
<dbReference type="Proteomes" id="UP001410394">
    <property type="component" value="Unassembled WGS sequence"/>
</dbReference>
<feature type="compositionally biased region" description="Low complexity" evidence="1">
    <location>
        <begin position="171"/>
        <end position="197"/>
    </location>
</feature>
<feature type="region of interest" description="Disordered" evidence="1">
    <location>
        <begin position="238"/>
        <end position="314"/>
    </location>
</feature>